<dbReference type="EMBL" id="VIKR01000005">
    <property type="protein sequence ID" value="TQV71985.1"/>
    <property type="molecule type" value="Genomic_DNA"/>
</dbReference>
<dbReference type="EMBL" id="VIKR01000005">
    <property type="protein sequence ID" value="TQV72038.1"/>
    <property type="molecule type" value="Genomic_DNA"/>
</dbReference>
<dbReference type="NCBIfam" id="TIGR02532">
    <property type="entry name" value="IV_pilin_GFxxxE"/>
    <property type="match status" value="1"/>
</dbReference>
<proteinExistence type="predicted"/>
<sequence>MLIGKSVMLNCKQKTKGYSLIELVITITLTSIVIVLFYSYMSQQQLRSVSPVIQVKAAQLAQAYLEEISLKRYDENSPAGNAQRCNSPAAAACSAALGNEGETRALFDDIDDFNGLNESPPRDALDNIRSGFTGFSVSATVTYAGGDFGLAAQDMKRVELTVTTPEGTPFVFSQYKGNF</sequence>
<keyword evidence="4" id="KW-1185">Reference proteome</keyword>
<keyword evidence="1" id="KW-1133">Transmembrane helix</keyword>
<feature type="transmembrane region" description="Helical" evidence="1">
    <location>
        <begin position="20"/>
        <end position="41"/>
    </location>
</feature>
<keyword evidence="1" id="KW-0812">Transmembrane</keyword>
<evidence type="ECO:0000313" key="3">
    <source>
        <dbReference type="EMBL" id="TQV72038.1"/>
    </source>
</evidence>
<evidence type="ECO:0000313" key="4">
    <source>
        <dbReference type="Proteomes" id="UP000317839"/>
    </source>
</evidence>
<dbReference type="AlphaFoldDB" id="A0A545T4E6"/>
<protein>
    <submittedName>
        <fullName evidence="3">Prepilin-type N-terminal cleavage/methylation domain-containing protein</fullName>
    </submittedName>
</protein>
<keyword evidence="1" id="KW-0472">Membrane</keyword>
<dbReference type="Pfam" id="PF07963">
    <property type="entry name" value="N_methyl"/>
    <property type="match status" value="1"/>
</dbReference>
<dbReference type="Proteomes" id="UP000317839">
    <property type="component" value="Unassembled WGS sequence"/>
</dbReference>
<dbReference type="OrthoDB" id="5593857at2"/>
<evidence type="ECO:0000256" key="1">
    <source>
        <dbReference type="SAM" id="Phobius"/>
    </source>
</evidence>
<gene>
    <name evidence="2" type="ORF">FLL45_17320</name>
    <name evidence="3" type="ORF">FLL45_17600</name>
</gene>
<name>A0A545T4E6_9GAMM</name>
<comment type="caution">
    <text evidence="3">The sequence shown here is derived from an EMBL/GenBank/DDBJ whole genome shotgun (WGS) entry which is preliminary data.</text>
</comment>
<organism evidence="3 4">
    <name type="scientific">Aliikangiella marina</name>
    <dbReference type="NCBI Taxonomy" id="1712262"/>
    <lineage>
        <taxon>Bacteria</taxon>
        <taxon>Pseudomonadati</taxon>
        <taxon>Pseudomonadota</taxon>
        <taxon>Gammaproteobacteria</taxon>
        <taxon>Oceanospirillales</taxon>
        <taxon>Pleioneaceae</taxon>
        <taxon>Aliikangiella</taxon>
    </lineage>
</organism>
<reference evidence="3 4" key="1">
    <citation type="submission" date="2019-06" db="EMBL/GenBank/DDBJ databases">
        <title>Draft genome of Aliikangiella marina GYP-15.</title>
        <authorList>
            <person name="Wang G."/>
        </authorList>
    </citation>
    <scope>NUCLEOTIDE SEQUENCE [LARGE SCALE GENOMIC DNA]</scope>
    <source>
        <strain evidence="3 4">GYP-15</strain>
    </source>
</reference>
<evidence type="ECO:0000313" key="2">
    <source>
        <dbReference type="EMBL" id="TQV71985.1"/>
    </source>
</evidence>
<accession>A0A545T4E6</accession>
<dbReference type="RefSeq" id="WP_142943365.1">
    <property type="nucleotide sequence ID" value="NZ_VIKR01000005.1"/>
</dbReference>
<dbReference type="PROSITE" id="PS00409">
    <property type="entry name" value="PROKAR_NTER_METHYL"/>
    <property type="match status" value="1"/>
</dbReference>
<dbReference type="InterPro" id="IPR012902">
    <property type="entry name" value="N_methyl_site"/>
</dbReference>